<dbReference type="RefSeq" id="WP_188649435.1">
    <property type="nucleotide sequence ID" value="NZ_BMNR01000001.1"/>
</dbReference>
<keyword evidence="5" id="KW-1185">Reference proteome</keyword>
<dbReference type="NCBIfam" id="TIGR00654">
    <property type="entry name" value="PhzF_family"/>
    <property type="match status" value="1"/>
</dbReference>
<dbReference type="SUPFAM" id="SSF54506">
    <property type="entry name" value="Diaminopimelate epimerase-like"/>
    <property type="match status" value="1"/>
</dbReference>
<name>A0A8J3BI28_9FLAO</name>
<evidence type="ECO:0000256" key="1">
    <source>
        <dbReference type="ARBA" id="ARBA00008270"/>
    </source>
</evidence>
<accession>A0A8J3BI28</accession>
<reference evidence="4" key="2">
    <citation type="submission" date="2020-09" db="EMBL/GenBank/DDBJ databases">
        <authorList>
            <person name="Sun Q."/>
            <person name="Ohkuma M."/>
        </authorList>
    </citation>
    <scope>NUCLEOTIDE SEQUENCE</scope>
    <source>
        <strain evidence="4">JCM 12862</strain>
    </source>
</reference>
<sequence length="263" mass="29919">MRLFTVDSFTSVPFKGNPAAVCVLDHPLSEEEYKDIAQEMNLSETAFVYKDDGIYQLRWFTPTSEIDLCGHATLATAKILFEKFNVTNDVLEFNTRSGILKVKRAWNLLEMNFPLGRTVADNQHDKLLEEFLNEKPIAVHTSGDWCLIEIESSDSVRDLIPNFNLLLEHRKKKFIVTAKSSDKAFDFMSRVFVPDFGINEDPVTGSAHCYLAHYWSEKLSKNNLVGYQASKRGGLIACEVIGNERVLLRGDCVIMSELLIEWD</sequence>
<evidence type="ECO:0000313" key="5">
    <source>
        <dbReference type="Proteomes" id="UP000612329"/>
    </source>
</evidence>
<evidence type="ECO:0000313" key="4">
    <source>
        <dbReference type="EMBL" id="GGK11595.1"/>
    </source>
</evidence>
<dbReference type="GO" id="GO:0016853">
    <property type="term" value="F:isomerase activity"/>
    <property type="evidence" value="ECO:0007669"/>
    <property type="project" value="UniProtKB-KW"/>
</dbReference>
<dbReference type="Proteomes" id="UP000612329">
    <property type="component" value="Unassembled WGS sequence"/>
</dbReference>
<dbReference type="EMBL" id="BMNR01000001">
    <property type="protein sequence ID" value="GGK11595.1"/>
    <property type="molecule type" value="Genomic_DNA"/>
</dbReference>
<dbReference type="Gene3D" id="3.10.310.10">
    <property type="entry name" value="Diaminopimelate Epimerase, Chain A, domain 1"/>
    <property type="match status" value="2"/>
</dbReference>
<dbReference type="PIRSF" id="PIRSF016184">
    <property type="entry name" value="PhzC_PhzF"/>
    <property type="match status" value="1"/>
</dbReference>
<evidence type="ECO:0000256" key="2">
    <source>
        <dbReference type="ARBA" id="ARBA00023235"/>
    </source>
</evidence>
<dbReference type="PANTHER" id="PTHR13774:SF17">
    <property type="entry name" value="PHENAZINE BIOSYNTHESIS-LIKE DOMAIN-CONTAINING PROTEIN"/>
    <property type="match status" value="1"/>
</dbReference>
<protein>
    <recommendedName>
        <fullName evidence="6">PhzF family phenazine biosynthesis protein</fullName>
    </recommendedName>
</protein>
<comment type="caution">
    <text evidence="4">The sequence shown here is derived from an EMBL/GenBank/DDBJ whole genome shotgun (WGS) entry which is preliminary data.</text>
</comment>
<keyword evidence="2" id="KW-0413">Isomerase</keyword>
<dbReference type="PANTHER" id="PTHR13774">
    <property type="entry name" value="PHENAZINE BIOSYNTHESIS PROTEIN"/>
    <property type="match status" value="1"/>
</dbReference>
<dbReference type="GO" id="GO:0005737">
    <property type="term" value="C:cytoplasm"/>
    <property type="evidence" value="ECO:0007669"/>
    <property type="project" value="TreeGrafter"/>
</dbReference>
<dbReference type="InterPro" id="IPR003719">
    <property type="entry name" value="Phenazine_PhzF-like"/>
</dbReference>
<feature type="active site" evidence="3">
    <location>
        <position position="44"/>
    </location>
</feature>
<organism evidence="4 5">
    <name type="scientific">Yeosuana aromativorans</name>
    <dbReference type="NCBI Taxonomy" id="288019"/>
    <lineage>
        <taxon>Bacteria</taxon>
        <taxon>Pseudomonadati</taxon>
        <taxon>Bacteroidota</taxon>
        <taxon>Flavobacteriia</taxon>
        <taxon>Flavobacteriales</taxon>
        <taxon>Flavobacteriaceae</taxon>
        <taxon>Yeosuana</taxon>
    </lineage>
</organism>
<evidence type="ECO:0000256" key="3">
    <source>
        <dbReference type="PIRSR" id="PIRSR016184-1"/>
    </source>
</evidence>
<reference evidence="4" key="1">
    <citation type="journal article" date="2014" name="Int. J. Syst. Evol. Microbiol.">
        <title>Complete genome sequence of Corynebacterium casei LMG S-19264T (=DSM 44701T), isolated from a smear-ripened cheese.</title>
        <authorList>
            <consortium name="US DOE Joint Genome Institute (JGI-PGF)"/>
            <person name="Walter F."/>
            <person name="Albersmeier A."/>
            <person name="Kalinowski J."/>
            <person name="Ruckert C."/>
        </authorList>
    </citation>
    <scope>NUCLEOTIDE SEQUENCE</scope>
    <source>
        <strain evidence="4">JCM 12862</strain>
    </source>
</reference>
<dbReference type="Pfam" id="PF02567">
    <property type="entry name" value="PhzC-PhzF"/>
    <property type="match status" value="1"/>
</dbReference>
<proteinExistence type="inferred from homology"/>
<dbReference type="AlphaFoldDB" id="A0A8J3BI28"/>
<comment type="similarity">
    <text evidence="1">Belongs to the PhzF family.</text>
</comment>
<evidence type="ECO:0008006" key="6">
    <source>
        <dbReference type="Google" id="ProtNLM"/>
    </source>
</evidence>
<gene>
    <name evidence="4" type="ORF">GCM10007962_02300</name>
</gene>